<protein>
    <submittedName>
        <fullName evidence="1">Uncharacterized protein</fullName>
    </submittedName>
</protein>
<keyword evidence="2" id="KW-1185">Reference proteome</keyword>
<proteinExistence type="predicted"/>
<dbReference type="EMBL" id="JACHFD010000002">
    <property type="protein sequence ID" value="MBB5350271.1"/>
    <property type="molecule type" value="Genomic_DNA"/>
</dbReference>
<reference evidence="1 2" key="1">
    <citation type="submission" date="2020-08" db="EMBL/GenBank/DDBJ databases">
        <title>Genomic Encyclopedia of Type Strains, Phase IV (KMG-IV): sequencing the most valuable type-strain genomes for metagenomic binning, comparative biology and taxonomic classification.</title>
        <authorList>
            <person name="Goeker M."/>
        </authorList>
    </citation>
    <scope>NUCLEOTIDE SEQUENCE [LARGE SCALE GENOMIC DNA]</scope>
    <source>
        <strain evidence="1 2">YC6886</strain>
    </source>
</reference>
<evidence type="ECO:0000313" key="1">
    <source>
        <dbReference type="EMBL" id="MBB5350271.1"/>
    </source>
</evidence>
<organism evidence="1 2">
    <name type="scientific">Haloferula luteola</name>
    <dbReference type="NCBI Taxonomy" id="595692"/>
    <lineage>
        <taxon>Bacteria</taxon>
        <taxon>Pseudomonadati</taxon>
        <taxon>Verrucomicrobiota</taxon>
        <taxon>Verrucomicrobiia</taxon>
        <taxon>Verrucomicrobiales</taxon>
        <taxon>Verrucomicrobiaceae</taxon>
        <taxon>Haloferula</taxon>
    </lineage>
</organism>
<dbReference type="Proteomes" id="UP000557717">
    <property type="component" value="Unassembled WGS sequence"/>
</dbReference>
<gene>
    <name evidence="1" type="ORF">HNR46_000495</name>
</gene>
<accession>A0A840VBK7</accession>
<dbReference type="AlphaFoldDB" id="A0A840VBK7"/>
<name>A0A840VBK7_9BACT</name>
<evidence type="ECO:0000313" key="2">
    <source>
        <dbReference type="Proteomes" id="UP000557717"/>
    </source>
</evidence>
<comment type="caution">
    <text evidence="1">The sequence shown here is derived from an EMBL/GenBank/DDBJ whole genome shotgun (WGS) entry which is preliminary data.</text>
</comment>
<dbReference type="RefSeq" id="WP_184015450.1">
    <property type="nucleotide sequence ID" value="NZ_JACHFD010000002.1"/>
</dbReference>
<sequence>MKAHPTILAVLGLLQAVVASPLSRGQTLMLSGVTSATDPETTGDVLAEKSLPFEIKDSLGQVIFTGVYESTVVRSSVTGTLVFFGRVGETANPPDTFGWATHVRLGGFGWVDTDVEGRTDGDGTVRAAQAGRTAMGDQITFRLGAGLLQPPDESLAFYILTPAVAFTETGNITVFGSNDFGGTSFSAEMDGAFAPVELPLVVSLGERFEFEGLDFHPLVVRGAAQGLKLKVETSPDLVTWTEQGRESPAVSGEVATVYGEVDPALMGRQFFRVRSVLPDG</sequence>